<keyword evidence="1" id="KW-0812">Transmembrane</keyword>
<dbReference type="STRING" id="1678840.ATC1_131453"/>
<dbReference type="Proteomes" id="UP000053370">
    <property type="component" value="Unassembled WGS sequence"/>
</dbReference>
<name>A0A0S7BSK0_9CHLR</name>
<feature type="transmembrane region" description="Helical" evidence="1">
    <location>
        <begin position="198"/>
        <end position="215"/>
    </location>
</feature>
<dbReference type="EMBL" id="DF968181">
    <property type="protein sequence ID" value="GAP41463.1"/>
    <property type="molecule type" value="Genomic_DNA"/>
</dbReference>
<dbReference type="Pfam" id="PF04854">
    <property type="entry name" value="DUF624"/>
    <property type="match status" value="1"/>
</dbReference>
<keyword evidence="1" id="KW-0472">Membrane</keyword>
<keyword evidence="1" id="KW-1133">Transmembrane helix</keyword>
<reference evidence="2" key="1">
    <citation type="journal article" date="2015" name="Genome Announc.">
        <title>Draft Genome Sequence of Anaerolineae Strain TC1, a Novel Isolate from a Methanogenic Wastewater Treatment System.</title>
        <authorList>
            <person name="Matsuura N."/>
            <person name="Tourlousse D.M."/>
            <person name="Sun L."/>
            <person name="Toyonaga M."/>
            <person name="Kuroda K."/>
            <person name="Ohashi A."/>
            <person name="Cruz R."/>
            <person name="Yamaguchi T."/>
            <person name="Sekiguchi Y."/>
        </authorList>
    </citation>
    <scope>NUCLEOTIDE SEQUENCE [LARGE SCALE GENOMIC DNA]</scope>
    <source>
        <strain evidence="2">TC1</strain>
    </source>
</reference>
<gene>
    <name evidence="2" type="ORF">ATC1_131453</name>
</gene>
<dbReference type="RefSeq" id="WP_062282732.1">
    <property type="nucleotide sequence ID" value="NZ_DF968181.1"/>
</dbReference>
<evidence type="ECO:0000313" key="2">
    <source>
        <dbReference type="EMBL" id="GAP41463.1"/>
    </source>
</evidence>
<dbReference type="AlphaFoldDB" id="A0A0S7BSK0"/>
<evidence type="ECO:0000313" key="3">
    <source>
        <dbReference type="Proteomes" id="UP000053370"/>
    </source>
</evidence>
<feature type="transmembrane region" description="Helical" evidence="1">
    <location>
        <begin position="47"/>
        <end position="72"/>
    </location>
</feature>
<keyword evidence="3" id="KW-1185">Reference proteome</keyword>
<feature type="transmembrane region" description="Helical" evidence="1">
    <location>
        <begin position="175"/>
        <end position="192"/>
    </location>
</feature>
<proteinExistence type="predicted"/>
<dbReference type="InterPro" id="IPR006938">
    <property type="entry name" value="DUF624"/>
</dbReference>
<feature type="transmembrane region" description="Helical" evidence="1">
    <location>
        <begin position="93"/>
        <end position="112"/>
    </location>
</feature>
<protein>
    <submittedName>
        <fullName evidence="2">Uncharacterized membrane protein YesL</fullName>
    </submittedName>
</protein>
<organism evidence="2">
    <name type="scientific">Flexilinea flocculi</name>
    <dbReference type="NCBI Taxonomy" id="1678840"/>
    <lineage>
        <taxon>Bacteria</taxon>
        <taxon>Bacillati</taxon>
        <taxon>Chloroflexota</taxon>
        <taxon>Anaerolineae</taxon>
        <taxon>Anaerolineales</taxon>
        <taxon>Anaerolineaceae</taxon>
        <taxon>Flexilinea</taxon>
    </lineage>
</organism>
<feature type="transmembrane region" description="Helical" evidence="1">
    <location>
        <begin position="132"/>
        <end position="154"/>
    </location>
</feature>
<evidence type="ECO:0000256" key="1">
    <source>
        <dbReference type="SAM" id="Phobius"/>
    </source>
</evidence>
<accession>A0A0S7BSK0</accession>
<sequence length="234" mass="26832">MGFLEIISRQHNLKEGAGKPYPVEGAAFFFALIRTHFWVFIKLNLLFTVFCIPIITIPSAIAGINRVLILLIRNGHCFLWSDFWEEFRRSFFRSLKIGLVMTIGLGISYYLLNFGIENLQSFSGLLGLVLGFWGTAFFCLFSAWTFVLTAMLDLNIGALLKNARILMLLEWRQNLVVMIVFVVAFCFILAVFPFSLPIYFLLLVSFAQYIICYFLNGPVQKHIIKPFEEKQKAG</sequence>
<dbReference type="OrthoDB" id="1852280at2"/>